<evidence type="ECO:0000259" key="3">
    <source>
        <dbReference type="Pfam" id="PF00694"/>
    </source>
</evidence>
<keyword evidence="2 5" id="KW-0456">Lyase</keyword>
<evidence type="ECO:0000313" key="6">
    <source>
        <dbReference type="Proteomes" id="UP000750197"/>
    </source>
</evidence>
<reference evidence="5" key="1">
    <citation type="submission" date="2021-05" db="EMBL/GenBank/DDBJ databases">
        <title>Genomic insights into ecological role and evolution of a novel Thermoplasmata order Candidatus Sysuiplasmatales.</title>
        <authorList>
            <person name="Yuan Y."/>
        </authorList>
    </citation>
    <scope>NUCLEOTIDE SEQUENCE</scope>
    <source>
        <strain evidence="5">TUT19-bin139</strain>
        <strain evidence="4">YP2-bin.285</strain>
    </source>
</reference>
<sequence>MIIDGTIVRKFGDSINTDYIIPAYLLQESWDDRFFAAHAFEKFDPEFTARCSKQVNNIVVAGRNFGCGSSREQAVYALKFNNVAAIIALSYPDIFYRNSLNNGLPLFRVEDVSLLSEGDEVTINTETGTVHDRTGGTEIMLSDTAEELEAVGRGGTLGFARNRLLGRLIQ</sequence>
<dbReference type="Gene3D" id="3.20.19.10">
    <property type="entry name" value="Aconitase, domain 4"/>
    <property type="match status" value="1"/>
</dbReference>
<dbReference type="EMBL" id="JAGVSJ010000010">
    <property type="protein sequence ID" value="MBX8631862.1"/>
    <property type="molecule type" value="Genomic_DNA"/>
</dbReference>
<dbReference type="PANTHER" id="PTHR43345:SF2">
    <property type="entry name" value="3-ISOPROPYLMALATE DEHYDRATASE SMALL SUBUNIT 1"/>
    <property type="match status" value="1"/>
</dbReference>
<dbReference type="GO" id="GO:0003861">
    <property type="term" value="F:3-isopropylmalate dehydratase activity"/>
    <property type="evidence" value="ECO:0007669"/>
    <property type="project" value="UniProtKB-EC"/>
</dbReference>
<accession>A0A8J7YYG8</accession>
<organism evidence="5 6">
    <name type="scientific">Candidatus Sysuiplasma superficiale</name>
    <dbReference type="NCBI Taxonomy" id="2823368"/>
    <lineage>
        <taxon>Archaea</taxon>
        <taxon>Methanobacteriati</taxon>
        <taxon>Thermoplasmatota</taxon>
        <taxon>Thermoplasmata</taxon>
        <taxon>Candidatus Sysuiplasmatales</taxon>
        <taxon>Candidatus Sysuiplasmataceae</taxon>
        <taxon>Candidatus Sysuiplasma</taxon>
    </lineage>
</organism>
<evidence type="ECO:0000256" key="2">
    <source>
        <dbReference type="ARBA" id="ARBA00023239"/>
    </source>
</evidence>
<comment type="caution">
    <text evidence="5">The sequence shown here is derived from an EMBL/GenBank/DDBJ whole genome shotgun (WGS) entry which is preliminary data.</text>
</comment>
<dbReference type="Pfam" id="PF00694">
    <property type="entry name" value="Aconitase_C"/>
    <property type="match status" value="1"/>
</dbReference>
<dbReference type="InterPro" id="IPR011827">
    <property type="entry name" value="LeuD_type2/HacB/DmdB"/>
</dbReference>
<dbReference type="SUPFAM" id="SSF52016">
    <property type="entry name" value="LeuD/IlvD-like"/>
    <property type="match status" value="1"/>
</dbReference>
<evidence type="ECO:0000313" key="5">
    <source>
        <dbReference type="EMBL" id="MBX8644736.1"/>
    </source>
</evidence>
<proteinExistence type="inferred from homology"/>
<dbReference type="Proteomes" id="UP000716004">
    <property type="component" value="Unassembled WGS sequence"/>
</dbReference>
<feature type="domain" description="Aconitase A/isopropylmalate dehydratase small subunit swivel" evidence="3">
    <location>
        <begin position="53"/>
        <end position="104"/>
    </location>
</feature>
<dbReference type="Proteomes" id="UP000750197">
    <property type="component" value="Unassembled WGS sequence"/>
</dbReference>
<dbReference type="EMBL" id="JAHEAC010000094">
    <property type="protein sequence ID" value="MBX8644736.1"/>
    <property type="molecule type" value="Genomic_DNA"/>
</dbReference>
<dbReference type="PANTHER" id="PTHR43345">
    <property type="entry name" value="3-ISOPROPYLMALATE DEHYDRATASE SMALL SUBUNIT 2-RELATED-RELATED"/>
    <property type="match status" value="1"/>
</dbReference>
<dbReference type="InterPro" id="IPR050075">
    <property type="entry name" value="LeuD"/>
</dbReference>
<dbReference type="AlphaFoldDB" id="A0A8J7YYG8"/>
<gene>
    <name evidence="5" type="primary">leuD</name>
    <name evidence="4" type="ORF">J9259_05010</name>
    <name evidence="5" type="ORF">KIY12_08455</name>
</gene>
<name>A0A8J7YYG8_9ARCH</name>
<dbReference type="EC" id="4.2.1.33" evidence="5"/>
<evidence type="ECO:0000313" key="4">
    <source>
        <dbReference type="EMBL" id="MBX8631862.1"/>
    </source>
</evidence>
<evidence type="ECO:0000256" key="1">
    <source>
        <dbReference type="ARBA" id="ARBA00009869"/>
    </source>
</evidence>
<comment type="similarity">
    <text evidence="1">Belongs to the LeuD family. LeuD type 2 subfamily.</text>
</comment>
<protein>
    <submittedName>
        <fullName evidence="5">3-isopropylmalate dehydratase small subunit</fullName>
        <ecNumber evidence="5">4.2.1.33</ecNumber>
    </submittedName>
</protein>
<dbReference type="InterPro" id="IPR015928">
    <property type="entry name" value="Aconitase/3IPM_dehydase_swvl"/>
</dbReference>
<dbReference type="NCBIfam" id="TIGR02087">
    <property type="entry name" value="LEUD_arch"/>
    <property type="match status" value="1"/>
</dbReference>
<dbReference type="InterPro" id="IPR000573">
    <property type="entry name" value="AconitaseA/IPMdHydase_ssu_swvl"/>
</dbReference>